<dbReference type="OrthoDB" id="10269365at2759"/>
<keyword evidence="1" id="KW-0732">Signal</keyword>
<name>A0A6A3NW70_9STRA</name>
<dbReference type="Proteomes" id="UP000434957">
    <property type="component" value="Unassembled WGS sequence"/>
</dbReference>
<reference evidence="5 7" key="1">
    <citation type="submission" date="2018-09" db="EMBL/GenBank/DDBJ databases">
        <title>Genomic investigation of the strawberry pathogen Phytophthora fragariae indicates pathogenicity is determined by transcriptional variation in three key races.</title>
        <authorList>
            <person name="Adams T.M."/>
            <person name="Armitage A.D."/>
            <person name="Sobczyk M.K."/>
            <person name="Bates H.J."/>
            <person name="Dunwell J.M."/>
            <person name="Nellist C.F."/>
            <person name="Harrison R.J."/>
        </authorList>
    </citation>
    <scope>NUCLEOTIDE SEQUENCE [LARGE SCALE GENOMIC DNA]</scope>
    <source>
        <strain evidence="3 5">SCRP249</strain>
        <strain evidence="2 7">SCRP324</strain>
        <strain evidence="4 6">SCRP333</strain>
    </source>
</reference>
<dbReference type="AlphaFoldDB" id="A0A6A3NW70"/>
<dbReference type="Proteomes" id="UP000435112">
    <property type="component" value="Unassembled WGS sequence"/>
</dbReference>
<evidence type="ECO:0000313" key="3">
    <source>
        <dbReference type="EMBL" id="KAE9049197.1"/>
    </source>
</evidence>
<comment type="caution">
    <text evidence="2">The sequence shown here is derived from an EMBL/GenBank/DDBJ whole genome shotgun (WGS) entry which is preliminary data.</text>
</comment>
<gene>
    <name evidence="3" type="ORF">PR001_g3529</name>
    <name evidence="2" type="ORF">PR002_g2239</name>
    <name evidence="4" type="ORF">PR003_g2338</name>
</gene>
<feature type="chain" id="PRO_5036380289" description="Secreted protein" evidence="1">
    <location>
        <begin position="19"/>
        <end position="61"/>
    </location>
</feature>
<keyword evidence="6" id="KW-1185">Reference proteome</keyword>
<evidence type="ECO:0000313" key="6">
    <source>
        <dbReference type="Proteomes" id="UP000434957"/>
    </source>
</evidence>
<organism evidence="2 7">
    <name type="scientific">Phytophthora rubi</name>
    <dbReference type="NCBI Taxonomy" id="129364"/>
    <lineage>
        <taxon>Eukaryota</taxon>
        <taxon>Sar</taxon>
        <taxon>Stramenopiles</taxon>
        <taxon>Oomycota</taxon>
        <taxon>Peronosporomycetes</taxon>
        <taxon>Peronosporales</taxon>
        <taxon>Peronosporaceae</taxon>
        <taxon>Phytophthora</taxon>
    </lineage>
</organism>
<evidence type="ECO:0000256" key="1">
    <source>
        <dbReference type="SAM" id="SignalP"/>
    </source>
</evidence>
<dbReference type="EMBL" id="QXFU01000074">
    <property type="protein sequence ID" value="KAE9045388.1"/>
    <property type="molecule type" value="Genomic_DNA"/>
</dbReference>
<sequence length="61" mass="6424">MVLALLGCLASWAGSSVSTSWMHAGKAKSNSICSSCGCDRTCTNVWTRARRGPCLTFRGAV</sequence>
<evidence type="ECO:0000313" key="4">
    <source>
        <dbReference type="EMBL" id="KAE9356364.1"/>
    </source>
</evidence>
<protein>
    <recommendedName>
        <fullName evidence="8">Secreted protein</fullName>
    </recommendedName>
</protein>
<proteinExistence type="predicted"/>
<evidence type="ECO:0000313" key="7">
    <source>
        <dbReference type="Proteomes" id="UP000435112"/>
    </source>
</evidence>
<evidence type="ECO:0000313" key="5">
    <source>
        <dbReference type="Proteomes" id="UP000429607"/>
    </source>
</evidence>
<dbReference type="EMBL" id="QXFV01000134">
    <property type="protein sequence ID" value="KAE9049197.1"/>
    <property type="molecule type" value="Genomic_DNA"/>
</dbReference>
<accession>A0A6A3NW70</accession>
<dbReference type="Proteomes" id="UP000429607">
    <property type="component" value="Unassembled WGS sequence"/>
</dbReference>
<feature type="signal peptide" evidence="1">
    <location>
        <begin position="1"/>
        <end position="18"/>
    </location>
</feature>
<dbReference type="EMBL" id="QXFT01000073">
    <property type="protein sequence ID" value="KAE9356364.1"/>
    <property type="molecule type" value="Genomic_DNA"/>
</dbReference>
<evidence type="ECO:0000313" key="2">
    <source>
        <dbReference type="EMBL" id="KAE9045388.1"/>
    </source>
</evidence>
<evidence type="ECO:0008006" key="8">
    <source>
        <dbReference type="Google" id="ProtNLM"/>
    </source>
</evidence>